<organism evidence="2 3">
    <name type="scientific">Escallonia herrerae</name>
    <dbReference type="NCBI Taxonomy" id="1293975"/>
    <lineage>
        <taxon>Eukaryota</taxon>
        <taxon>Viridiplantae</taxon>
        <taxon>Streptophyta</taxon>
        <taxon>Embryophyta</taxon>
        <taxon>Tracheophyta</taxon>
        <taxon>Spermatophyta</taxon>
        <taxon>Magnoliopsida</taxon>
        <taxon>eudicotyledons</taxon>
        <taxon>Gunneridae</taxon>
        <taxon>Pentapetalae</taxon>
        <taxon>asterids</taxon>
        <taxon>campanulids</taxon>
        <taxon>Escalloniales</taxon>
        <taxon>Escalloniaceae</taxon>
        <taxon>Escallonia</taxon>
    </lineage>
</organism>
<dbReference type="SUPFAM" id="SSF56112">
    <property type="entry name" value="Protein kinase-like (PK-like)"/>
    <property type="match status" value="1"/>
</dbReference>
<name>A0AA88VM68_9ASTE</name>
<dbReference type="EMBL" id="JAVXUP010001595">
    <property type="protein sequence ID" value="KAK3009919.1"/>
    <property type="molecule type" value="Genomic_DNA"/>
</dbReference>
<dbReference type="GO" id="GO:0005524">
    <property type="term" value="F:ATP binding"/>
    <property type="evidence" value="ECO:0007669"/>
    <property type="project" value="InterPro"/>
</dbReference>
<dbReference type="PANTHER" id="PTHR48055:SF55">
    <property type="entry name" value="PROTEIN KINASE DOMAIN-CONTAINING PROTEIN"/>
    <property type="match status" value="1"/>
</dbReference>
<dbReference type="PROSITE" id="PS50011">
    <property type="entry name" value="PROTEIN_KINASE_DOM"/>
    <property type="match status" value="1"/>
</dbReference>
<gene>
    <name evidence="2" type="ORF">RJ639_011489</name>
</gene>
<reference evidence="2" key="1">
    <citation type="submission" date="2022-12" db="EMBL/GenBank/DDBJ databases">
        <title>Draft genome assemblies for two species of Escallonia (Escalloniales).</title>
        <authorList>
            <person name="Chanderbali A."/>
            <person name="Dervinis C."/>
            <person name="Anghel I."/>
            <person name="Soltis D."/>
            <person name="Soltis P."/>
            <person name="Zapata F."/>
        </authorList>
    </citation>
    <scope>NUCLEOTIDE SEQUENCE</scope>
    <source>
        <strain evidence="2">UCBG64.0493</strain>
        <tissue evidence="2">Leaf</tissue>
    </source>
</reference>
<protein>
    <recommendedName>
        <fullName evidence="1">Protein kinase domain-containing protein</fullName>
    </recommendedName>
</protein>
<dbReference type="InterPro" id="IPR008271">
    <property type="entry name" value="Ser/Thr_kinase_AS"/>
</dbReference>
<evidence type="ECO:0000313" key="2">
    <source>
        <dbReference type="EMBL" id="KAK3009919.1"/>
    </source>
</evidence>
<dbReference type="InterPro" id="IPR051564">
    <property type="entry name" value="LRR_receptor-like_kinase"/>
</dbReference>
<accession>A0AA88VM68</accession>
<dbReference type="InterPro" id="IPR000719">
    <property type="entry name" value="Prot_kinase_dom"/>
</dbReference>
<dbReference type="Pfam" id="PF00069">
    <property type="entry name" value="Pkinase"/>
    <property type="match status" value="1"/>
</dbReference>
<evidence type="ECO:0000259" key="1">
    <source>
        <dbReference type="PROSITE" id="PS50011"/>
    </source>
</evidence>
<feature type="domain" description="Protein kinase" evidence="1">
    <location>
        <begin position="1"/>
        <end position="103"/>
    </location>
</feature>
<dbReference type="GO" id="GO:0016020">
    <property type="term" value="C:membrane"/>
    <property type="evidence" value="ECO:0007669"/>
    <property type="project" value="TreeGrafter"/>
</dbReference>
<evidence type="ECO:0000313" key="3">
    <source>
        <dbReference type="Proteomes" id="UP001188597"/>
    </source>
</evidence>
<dbReference type="PANTHER" id="PTHR48055">
    <property type="entry name" value="LEUCINE-RICH REPEAT RECEPTOR PROTEIN KINASE EMS1"/>
    <property type="match status" value="1"/>
</dbReference>
<dbReference type="InterPro" id="IPR011009">
    <property type="entry name" value="Kinase-like_dom_sf"/>
</dbReference>
<dbReference type="AlphaFoldDB" id="A0AA88VM68"/>
<comment type="caution">
    <text evidence="2">The sequence shown here is derived from an EMBL/GenBank/DDBJ whole genome shotgun (WGS) entry which is preliminary data.</text>
</comment>
<dbReference type="Proteomes" id="UP001188597">
    <property type="component" value="Unassembled WGS sequence"/>
</dbReference>
<dbReference type="Gene3D" id="1.10.510.10">
    <property type="entry name" value="Transferase(Phosphotransferase) domain 1"/>
    <property type="match status" value="1"/>
</dbReference>
<dbReference type="PROSITE" id="PS00108">
    <property type="entry name" value="PROTEIN_KINASE_ST"/>
    <property type="match status" value="1"/>
</dbReference>
<keyword evidence="3" id="KW-1185">Reference proteome</keyword>
<sequence>MTICHCDLKPSNVLLDDDLCAHVSDFGLARFLSANTNLSNNAHSKMEGLNKNKHGEGEFAKLKSCLESILQLGVICSAELPHERMDSGNVVEELHRITKVYNE</sequence>
<dbReference type="GO" id="GO:0004672">
    <property type="term" value="F:protein kinase activity"/>
    <property type="evidence" value="ECO:0007669"/>
    <property type="project" value="InterPro"/>
</dbReference>
<proteinExistence type="predicted"/>